<name>A0AA94EMG4_9PSED</name>
<dbReference type="Proteomes" id="UP000288002">
    <property type="component" value="Unassembled WGS sequence"/>
</dbReference>
<protein>
    <submittedName>
        <fullName evidence="1">Acyl carrier protein</fullName>
    </submittedName>
</protein>
<dbReference type="AlphaFoldDB" id="A0AA94EMG4"/>
<accession>A0AA94EMG4</accession>
<evidence type="ECO:0000313" key="2">
    <source>
        <dbReference type="Proteomes" id="UP000288002"/>
    </source>
</evidence>
<dbReference type="Gene3D" id="1.10.1200.10">
    <property type="entry name" value="ACP-like"/>
    <property type="match status" value="1"/>
</dbReference>
<dbReference type="RefSeq" id="WP_127650949.1">
    <property type="nucleotide sequence ID" value="NZ_MKWS01000012.1"/>
</dbReference>
<gene>
    <name evidence="1" type="ORF">A9HBioS_3686</name>
</gene>
<evidence type="ECO:0000313" key="1">
    <source>
        <dbReference type="EMBL" id="RVD76347.1"/>
    </source>
</evidence>
<comment type="caution">
    <text evidence="1">The sequence shown here is derived from an EMBL/GenBank/DDBJ whole genome shotgun (WGS) entry which is preliminary data.</text>
</comment>
<sequence>MVDLVKMRASIAEILCIPLAELRGETVLENSDNWDSMARIGIVALVFEQTGVSVSGEEIERVVTVQDLFDLIDRKIKDAA</sequence>
<proteinExistence type="predicted"/>
<dbReference type="InterPro" id="IPR036736">
    <property type="entry name" value="ACP-like_sf"/>
</dbReference>
<organism evidence="1 2">
    <name type="scientific">Pseudomonas koreensis</name>
    <dbReference type="NCBI Taxonomy" id="198620"/>
    <lineage>
        <taxon>Bacteria</taxon>
        <taxon>Pseudomonadati</taxon>
        <taxon>Pseudomonadota</taxon>
        <taxon>Gammaproteobacteria</taxon>
        <taxon>Pseudomonadales</taxon>
        <taxon>Pseudomonadaceae</taxon>
        <taxon>Pseudomonas</taxon>
    </lineage>
</organism>
<dbReference type="SUPFAM" id="SSF47336">
    <property type="entry name" value="ACP-like"/>
    <property type="match status" value="1"/>
</dbReference>
<dbReference type="EMBL" id="MKWS01000012">
    <property type="protein sequence ID" value="RVD76347.1"/>
    <property type="molecule type" value="Genomic_DNA"/>
</dbReference>
<reference evidence="1 2" key="1">
    <citation type="submission" date="2016-10" db="EMBL/GenBank/DDBJ databases">
        <title>Search of new enzymes for the oxidation of sulfur compounds.</title>
        <authorList>
            <person name="Novo A."/>
            <person name="Moreira I.S."/>
            <person name="Castro P.M."/>
        </authorList>
    </citation>
    <scope>NUCLEOTIDE SEQUENCE [LARGE SCALE GENOMIC DNA]</scope>
    <source>
        <strain evidence="1 2">A9</strain>
    </source>
</reference>